<keyword evidence="2" id="KW-1185">Reference proteome</keyword>
<evidence type="ECO:0000313" key="2">
    <source>
        <dbReference type="Proteomes" id="UP000250235"/>
    </source>
</evidence>
<dbReference type="Proteomes" id="UP000250235">
    <property type="component" value="Unassembled WGS sequence"/>
</dbReference>
<reference evidence="1 2" key="1">
    <citation type="journal article" date="2015" name="Proc. Natl. Acad. Sci. U.S.A.">
        <title>The resurrection genome of Boea hygrometrica: A blueprint for survival of dehydration.</title>
        <authorList>
            <person name="Xiao L."/>
            <person name="Yang G."/>
            <person name="Zhang L."/>
            <person name="Yang X."/>
            <person name="Zhao S."/>
            <person name="Ji Z."/>
            <person name="Zhou Q."/>
            <person name="Hu M."/>
            <person name="Wang Y."/>
            <person name="Chen M."/>
            <person name="Xu Y."/>
            <person name="Jin H."/>
            <person name="Xiao X."/>
            <person name="Hu G."/>
            <person name="Bao F."/>
            <person name="Hu Y."/>
            <person name="Wan P."/>
            <person name="Li L."/>
            <person name="Deng X."/>
            <person name="Kuang T."/>
            <person name="Xiang C."/>
            <person name="Zhu J.K."/>
            <person name="Oliver M.J."/>
            <person name="He Y."/>
        </authorList>
    </citation>
    <scope>NUCLEOTIDE SEQUENCE [LARGE SCALE GENOMIC DNA]</scope>
    <source>
        <strain evidence="2">cv. XS01</strain>
    </source>
</reference>
<sequence>MRDGSYPRASTSTLARSNQQEGYGYKRDLITAWNRCVYAVQQNATDNKTIYTASQTASMSTYPCQSQCCKQAYIRTSSICATITTNWVRATQISHPNKLGRNANRLHKGDVFVHLTSFKQMSESSIQMKRLSKRSPTLPLLLQSELSTVGNRRR</sequence>
<proteinExistence type="predicted"/>
<accession>A0A2Z7D0I9</accession>
<organism evidence="1 2">
    <name type="scientific">Dorcoceras hygrometricum</name>
    <dbReference type="NCBI Taxonomy" id="472368"/>
    <lineage>
        <taxon>Eukaryota</taxon>
        <taxon>Viridiplantae</taxon>
        <taxon>Streptophyta</taxon>
        <taxon>Embryophyta</taxon>
        <taxon>Tracheophyta</taxon>
        <taxon>Spermatophyta</taxon>
        <taxon>Magnoliopsida</taxon>
        <taxon>eudicotyledons</taxon>
        <taxon>Gunneridae</taxon>
        <taxon>Pentapetalae</taxon>
        <taxon>asterids</taxon>
        <taxon>lamiids</taxon>
        <taxon>Lamiales</taxon>
        <taxon>Gesneriaceae</taxon>
        <taxon>Didymocarpoideae</taxon>
        <taxon>Trichosporeae</taxon>
        <taxon>Loxocarpinae</taxon>
        <taxon>Dorcoceras</taxon>
    </lineage>
</organism>
<name>A0A2Z7D0I9_9LAMI</name>
<dbReference type="EMBL" id="KQ990573">
    <property type="protein sequence ID" value="KZV52974.1"/>
    <property type="molecule type" value="Genomic_DNA"/>
</dbReference>
<evidence type="ECO:0000313" key="1">
    <source>
        <dbReference type="EMBL" id="KZV52974.1"/>
    </source>
</evidence>
<protein>
    <submittedName>
        <fullName evidence="1">Uncharacterized protein</fullName>
    </submittedName>
</protein>
<gene>
    <name evidence="1" type="ORF">F511_21625</name>
</gene>
<dbReference type="AlphaFoldDB" id="A0A2Z7D0I9"/>